<dbReference type="SUPFAM" id="SSF53474">
    <property type="entry name" value="alpha/beta-Hydrolases"/>
    <property type="match status" value="1"/>
</dbReference>
<dbReference type="PANTHER" id="PTHR11614">
    <property type="entry name" value="PHOSPHOLIPASE-RELATED"/>
    <property type="match status" value="1"/>
</dbReference>
<evidence type="ECO:0000256" key="1">
    <source>
        <dbReference type="SAM" id="Phobius"/>
    </source>
</evidence>
<evidence type="ECO:0000259" key="2">
    <source>
        <dbReference type="Pfam" id="PF12146"/>
    </source>
</evidence>
<name>A0A9W7EBG9_9STRA</name>
<comment type="caution">
    <text evidence="3">The sequence shown here is derived from an EMBL/GenBank/DDBJ whole genome shotgun (WGS) entry which is preliminary data.</text>
</comment>
<proteinExistence type="predicted"/>
<organism evidence="3 4">
    <name type="scientific">Triparma laevis f. longispina</name>
    <dbReference type="NCBI Taxonomy" id="1714387"/>
    <lineage>
        <taxon>Eukaryota</taxon>
        <taxon>Sar</taxon>
        <taxon>Stramenopiles</taxon>
        <taxon>Ochrophyta</taxon>
        <taxon>Bolidophyceae</taxon>
        <taxon>Parmales</taxon>
        <taxon>Triparmaceae</taxon>
        <taxon>Triparma</taxon>
    </lineage>
</organism>
<dbReference type="Proteomes" id="UP001165122">
    <property type="component" value="Unassembled WGS sequence"/>
</dbReference>
<dbReference type="InterPro" id="IPR029058">
    <property type="entry name" value="AB_hydrolase_fold"/>
</dbReference>
<accession>A0A9W7EBG9</accession>
<feature type="domain" description="Serine aminopeptidase S33" evidence="2">
    <location>
        <begin position="114"/>
        <end position="361"/>
    </location>
</feature>
<sequence>MTSRAEEIRATLIQDSVSPTTILGWGVFLYVVAWVYPPLLLVVAFFASKFSSAVYKTNDSGEARRKLWAKMISDPATTPDWFATPKDIAYEEKYWVNSRGMCLMSYVMKPIKKKPKTVIMFCHGYSDQSCWMKMAEYRRLVRAGYAVMALEYEGHGRSDGLLVSVPDWDKLIGDVSEFMFEMSSTVFPGLPLFVAGESMGGAVSYEVSQRCSEIITGTLLLCPMCAIHENMKPSPLIIKMFYAVVGPPGSCNYLGTLPFAPSKDVGEYSFKSKDKKDAAEGHCNFFGRKPRLATARELLDTTDRISASLKEFDVPFVVLHGKADLVTDPNLSQRLFDESCSKDKTIKLYDGMWHTLTTGEPDENIERVFSDMVKWIEERV</sequence>
<dbReference type="Gene3D" id="3.40.50.1820">
    <property type="entry name" value="alpha/beta hydrolase"/>
    <property type="match status" value="1"/>
</dbReference>
<evidence type="ECO:0000313" key="4">
    <source>
        <dbReference type="Proteomes" id="UP001165122"/>
    </source>
</evidence>
<dbReference type="OrthoDB" id="2498029at2759"/>
<feature type="transmembrane region" description="Helical" evidence="1">
    <location>
        <begin position="22"/>
        <end position="47"/>
    </location>
</feature>
<dbReference type="Pfam" id="PF12146">
    <property type="entry name" value="Hydrolase_4"/>
    <property type="match status" value="1"/>
</dbReference>
<reference evidence="4" key="1">
    <citation type="journal article" date="2023" name="Commun. Biol.">
        <title>Genome analysis of Parmales, the sister group of diatoms, reveals the evolutionary specialization of diatoms from phago-mixotrophs to photoautotrophs.</title>
        <authorList>
            <person name="Ban H."/>
            <person name="Sato S."/>
            <person name="Yoshikawa S."/>
            <person name="Yamada K."/>
            <person name="Nakamura Y."/>
            <person name="Ichinomiya M."/>
            <person name="Sato N."/>
            <person name="Blanc-Mathieu R."/>
            <person name="Endo H."/>
            <person name="Kuwata A."/>
            <person name="Ogata H."/>
        </authorList>
    </citation>
    <scope>NUCLEOTIDE SEQUENCE [LARGE SCALE GENOMIC DNA]</scope>
    <source>
        <strain evidence="4">NIES 3700</strain>
    </source>
</reference>
<evidence type="ECO:0000313" key="3">
    <source>
        <dbReference type="EMBL" id="GMH70063.1"/>
    </source>
</evidence>
<keyword evidence="4" id="KW-1185">Reference proteome</keyword>
<keyword evidence="1" id="KW-1133">Transmembrane helix</keyword>
<keyword evidence="1" id="KW-0472">Membrane</keyword>
<dbReference type="InterPro" id="IPR022742">
    <property type="entry name" value="Hydrolase_4"/>
</dbReference>
<dbReference type="InterPro" id="IPR000073">
    <property type="entry name" value="AB_hydrolase_1"/>
</dbReference>
<keyword evidence="1" id="KW-0812">Transmembrane</keyword>
<dbReference type="AlphaFoldDB" id="A0A9W7EBG9"/>
<protein>
    <recommendedName>
        <fullName evidence="2">Serine aminopeptidase S33 domain-containing protein</fullName>
    </recommendedName>
</protein>
<dbReference type="InterPro" id="IPR051044">
    <property type="entry name" value="MAG_DAG_Lipase"/>
</dbReference>
<dbReference type="EMBL" id="BRXW01000613">
    <property type="protein sequence ID" value="GMH70063.1"/>
    <property type="molecule type" value="Genomic_DNA"/>
</dbReference>
<dbReference type="PRINTS" id="PR00111">
    <property type="entry name" value="ABHYDROLASE"/>
</dbReference>
<gene>
    <name evidence="3" type="ORF">TrLO_g14470</name>
</gene>